<accession>X1J9U7</accession>
<evidence type="ECO:0000313" key="4">
    <source>
        <dbReference type="EMBL" id="GAH75149.1"/>
    </source>
</evidence>
<reference evidence="4" key="1">
    <citation type="journal article" date="2014" name="Front. Microbiol.">
        <title>High frequency of phylogenetically diverse reductive dehalogenase-homologous genes in deep subseafloor sedimentary metagenomes.</title>
        <authorList>
            <person name="Kawai M."/>
            <person name="Futagami T."/>
            <person name="Toyoda A."/>
            <person name="Takaki Y."/>
            <person name="Nishi S."/>
            <person name="Hori S."/>
            <person name="Arai W."/>
            <person name="Tsubouchi T."/>
            <person name="Morono Y."/>
            <person name="Uchiyama I."/>
            <person name="Ito T."/>
            <person name="Fujiyama A."/>
            <person name="Inagaki F."/>
            <person name="Takami H."/>
        </authorList>
    </citation>
    <scope>NUCLEOTIDE SEQUENCE</scope>
    <source>
        <strain evidence="4">Expedition CK06-06</strain>
    </source>
</reference>
<feature type="domain" description="DNA methylase N-4/N-6" evidence="3">
    <location>
        <begin position="41"/>
        <end position="139"/>
    </location>
</feature>
<keyword evidence="2" id="KW-0808">Transferase</keyword>
<dbReference type="Gene3D" id="3.40.50.150">
    <property type="entry name" value="Vaccinia Virus protein VP39"/>
    <property type="match status" value="1"/>
</dbReference>
<name>X1J9U7_9ZZZZ</name>
<dbReference type="InterPro" id="IPR002941">
    <property type="entry name" value="DNA_methylase_N4/N6"/>
</dbReference>
<evidence type="ECO:0000256" key="2">
    <source>
        <dbReference type="ARBA" id="ARBA00022679"/>
    </source>
</evidence>
<sequence>MGWVEILPIDEQGIERCWRWGKETLTAKLDKYIEVKKTKRGFDLFIKERESDYEGEKPKTIWDKSKYTGQTATWELKKLFGDRVFSYPKSHFLIMDILKITTEKDDIVMDCFGGSGTTAHAVLELNNEDGGNRKFVICEQLDYVETVTRDRVCKVIALNKSSDFIYFELMKFNEAFIDRIQAAKASKELVVIWKELSKKSFLNWYVNPEAPEDAVKDFEEIGKK</sequence>
<dbReference type="AlphaFoldDB" id="X1J9U7"/>
<organism evidence="4">
    <name type="scientific">marine sediment metagenome</name>
    <dbReference type="NCBI Taxonomy" id="412755"/>
    <lineage>
        <taxon>unclassified sequences</taxon>
        <taxon>metagenomes</taxon>
        <taxon>ecological metagenomes</taxon>
    </lineage>
</organism>
<dbReference type="SUPFAM" id="SSF53335">
    <property type="entry name" value="S-adenosyl-L-methionine-dependent methyltransferases"/>
    <property type="match status" value="1"/>
</dbReference>
<dbReference type="GO" id="GO:0032259">
    <property type="term" value="P:methylation"/>
    <property type="evidence" value="ECO:0007669"/>
    <property type="project" value="UniProtKB-KW"/>
</dbReference>
<dbReference type="GO" id="GO:0003677">
    <property type="term" value="F:DNA binding"/>
    <property type="evidence" value="ECO:0007669"/>
    <property type="project" value="InterPro"/>
</dbReference>
<protein>
    <recommendedName>
        <fullName evidence="3">DNA methylase N-4/N-6 domain-containing protein</fullName>
    </recommendedName>
</protein>
<comment type="caution">
    <text evidence="4">The sequence shown here is derived from an EMBL/GenBank/DDBJ whole genome shotgun (WGS) entry which is preliminary data.</text>
</comment>
<gene>
    <name evidence="4" type="ORF">S03H2_44107</name>
</gene>
<evidence type="ECO:0000259" key="3">
    <source>
        <dbReference type="Pfam" id="PF01555"/>
    </source>
</evidence>
<dbReference type="Pfam" id="PF01555">
    <property type="entry name" value="N6_N4_Mtase"/>
    <property type="match status" value="1"/>
</dbReference>
<dbReference type="EMBL" id="BARU01027554">
    <property type="protein sequence ID" value="GAH75149.1"/>
    <property type="molecule type" value="Genomic_DNA"/>
</dbReference>
<proteinExistence type="predicted"/>
<keyword evidence="1" id="KW-0489">Methyltransferase</keyword>
<evidence type="ECO:0000256" key="1">
    <source>
        <dbReference type="ARBA" id="ARBA00022603"/>
    </source>
</evidence>
<dbReference type="GO" id="GO:0008170">
    <property type="term" value="F:N-methyltransferase activity"/>
    <property type="evidence" value="ECO:0007669"/>
    <property type="project" value="InterPro"/>
</dbReference>
<dbReference type="InterPro" id="IPR029063">
    <property type="entry name" value="SAM-dependent_MTases_sf"/>
</dbReference>